<organism evidence="9 10">
    <name type="scientific">Cuscuta europaea</name>
    <name type="common">European dodder</name>
    <dbReference type="NCBI Taxonomy" id="41803"/>
    <lineage>
        <taxon>Eukaryota</taxon>
        <taxon>Viridiplantae</taxon>
        <taxon>Streptophyta</taxon>
        <taxon>Embryophyta</taxon>
        <taxon>Tracheophyta</taxon>
        <taxon>Spermatophyta</taxon>
        <taxon>Magnoliopsida</taxon>
        <taxon>eudicotyledons</taxon>
        <taxon>Gunneridae</taxon>
        <taxon>Pentapetalae</taxon>
        <taxon>asterids</taxon>
        <taxon>lamiids</taxon>
        <taxon>Solanales</taxon>
        <taxon>Convolvulaceae</taxon>
        <taxon>Cuscuteae</taxon>
        <taxon>Cuscuta</taxon>
        <taxon>Cuscuta subgen. Cuscuta</taxon>
    </lineage>
</organism>
<evidence type="ECO:0000256" key="6">
    <source>
        <dbReference type="PIRSR" id="PIRSR604574-2"/>
    </source>
</evidence>
<dbReference type="AlphaFoldDB" id="A0A9P1EG24"/>
<proteinExistence type="inferred from homology"/>
<dbReference type="InterPro" id="IPR005123">
    <property type="entry name" value="Oxoglu/Fe-dep_dioxygenase_dom"/>
</dbReference>
<evidence type="ECO:0000256" key="2">
    <source>
        <dbReference type="ARBA" id="ARBA00022723"/>
    </source>
</evidence>
<dbReference type="GO" id="GO:0035513">
    <property type="term" value="P:oxidative RNA demethylation"/>
    <property type="evidence" value="ECO:0007669"/>
    <property type="project" value="TreeGrafter"/>
</dbReference>
<dbReference type="Pfam" id="PF13532">
    <property type="entry name" value="2OG-FeII_Oxy_2"/>
    <property type="match status" value="1"/>
</dbReference>
<sequence length="430" mass="48114">MQGRIGCKSTVLRRYLRAFSVHRNIGNRMKSRAGVSSEISCGGDHPSQEKISHGVRKRMRISPDKESGDGKECYSHLPTSNPSHSIKRKPRIDLGAQIELHSDPTIQKIDSRRLSSLDPERDSLLPSSFGKKNVYAGRSKSKLEKISSSSKVEVKKKCKEVLNMYEPFDICLSESREEVTLEAPLQRKEGEKQPEADQSIENSGMILRPGMVLLKNYITLDEQGSIIKTCRELGLGKGGFYRPGYKDGAKLRLHMMCLGRDWDPQTRSYGKTRQHDNAEAVPIPPEFSKLVSKALNDSHKLIERQLEMCNPEEVIPLITPDVCIVNFYSVGGRLGLHQDRDESPESLDKGLPVISFSVGNTAEFLYGDERDVQKAEKVLLESGDVLIFGGKSRHIFHGVKSIIPDTAPVLPEGIKALRPGRLNLTFRQNQ</sequence>
<accession>A0A9P1EG24</accession>
<dbReference type="Gene3D" id="2.60.120.590">
    <property type="entry name" value="Alpha-ketoglutarate-dependent dioxygenase AlkB-like"/>
    <property type="match status" value="1"/>
</dbReference>
<feature type="region of interest" description="Disordered" evidence="7">
    <location>
        <begin position="36"/>
        <end position="88"/>
    </location>
</feature>
<feature type="binding site" evidence="6">
    <location>
        <position position="337"/>
    </location>
    <ligand>
        <name>Fe cation</name>
        <dbReference type="ChEBI" id="CHEBI:24875"/>
        <note>catalytic</note>
    </ligand>
</feature>
<feature type="binding site" evidence="6">
    <location>
        <position position="397"/>
    </location>
    <ligand>
        <name>Fe cation</name>
        <dbReference type="ChEBI" id="CHEBI:24875"/>
        <note>catalytic</note>
    </ligand>
</feature>
<dbReference type="Proteomes" id="UP001152484">
    <property type="component" value="Unassembled WGS sequence"/>
</dbReference>
<name>A0A9P1EG24_CUSEU</name>
<dbReference type="PROSITE" id="PS51471">
    <property type="entry name" value="FE2OG_OXY"/>
    <property type="match status" value="1"/>
</dbReference>
<dbReference type="GO" id="GO:0008198">
    <property type="term" value="F:ferrous iron binding"/>
    <property type="evidence" value="ECO:0007669"/>
    <property type="project" value="TreeGrafter"/>
</dbReference>
<evidence type="ECO:0000256" key="7">
    <source>
        <dbReference type="SAM" id="MobiDB-lite"/>
    </source>
</evidence>
<evidence type="ECO:0000313" key="9">
    <source>
        <dbReference type="EMBL" id="CAH9103193.1"/>
    </source>
</evidence>
<keyword evidence="10" id="KW-1185">Reference proteome</keyword>
<dbReference type="GO" id="GO:0005737">
    <property type="term" value="C:cytoplasm"/>
    <property type="evidence" value="ECO:0007669"/>
    <property type="project" value="TreeGrafter"/>
</dbReference>
<dbReference type="SUPFAM" id="SSF51197">
    <property type="entry name" value="Clavaminate synthase-like"/>
    <property type="match status" value="1"/>
</dbReference>
<keyword evidence="2 6" id="KW-0479">Metal-binding</keyword>
<dbReference type="InterPro" id="IPR027450">
    <property type="entry name" value="AlkB-like"/>
</dbReference>
<comment type="cofactor">
    <cofactor evidence="6">
        <name>Fe(2+)</name>
        <dbReference type="ChEBI" id="CHEBI:29033"/>
    </cofactor>
    <text evidence="6">Binds 1 Fe(2+) ion per subunit.</text>
</comment>
<keyword evidence="5 6" id="KW-0408">Iron</keyword>
<evidence type="ECO:0000256" key="5">
    <source>
        <dbReference type="ARBA" id="ARBA00023004"/>
    </source>
</evidence>
<evidence type="ECO:0000256" key="3">
    <source>
        <dbReference type="ARBA" id="ARBA00022964"/>
    </source>
</evidence>
<reference evidence="9" key="1">
    <citation type="submission" date="2022-07" db="EMBL/GenBank/DDBJ databases">
        <authorList>
            <person name="Macas J."/>
            <person name="Novak P."/>
            <person name="Neumann P."/>
        </authorList>
    </citation>
    <scope>NUCLEOTIDE SEQUENCE</scope>
</reference>
<keyword evidence="3" id="KW-0223">Dioxygenase</keyword>
<comment type="caution">
    <text evidence="9">The sequence shown here is derived from an EMBL/GenBank/DDBJ whole genome shotgun (WGS) entry which is preliminary data.</text>
</comment>
<dbReference type="OrthoDB" id="1286778at2759"/>
<evidence type="ECO:0000313" key="10">
    <source>
        <dbReference type="Proteomes" id="UP001152484"/>
    </source>
</evidence>
<dbReference type="GO" id="GO:0035516">
    <property type="term" value="F:broad specificity oxidative DNA demethylase activity"/>
    <property type="evidence" value="ECO:0007669"/>
    <property type="project" value="TreeGrafter"/>
</dbReference>
<dbReference type="PANTHER" id="PTHR16557">
    <property type="entry name" value="ALKYLATED DNA REPAIR PROTEIN ALKB-RELATED"/>
    <property type="match status" value="1"/>
</dbReference>
<protein>
    <recommendedName>
        <fullName evidence="8">Fe2OG dioxygenase domain-containing protein</fullName>
    </recommendedName>
</protein>
<evidence type="ECO:0000256" key="4">
    <source>
        <dbReference type="ARBA" id="ARBA00023002"/>
    </source>
</evidence>
<dbReference type="PANTHER" id="PTHR16557:SF10">
    <property type="entry name" value="2-OXOGLUTARATE-DEPENDENT DIOXYGENASE FAMILY PROTEIN"/>
    <property type="match status" value="1"/>
</dbReference>
<comment type="similarity">
    <text evidence="1">Belongs to the alkB family.</text>
</comment>
<dbReference type="InterPro" id="IPR004574">
    <property type="entry name" value="Alkb"/>
</dbReference>
<dbReference type="InterPro" id="IPR037151">
    <property type="entry name" value="AlkB-like_sf"/>
</dbReference>
<feature type="binding site" evidence="6">
    <location>
        <position position="339"/>
    </location>
    <ligand>
        <name>Fe cation</name>
        <dbReference type="ChEBI" id="CHEBI:24875"/>
        <note>catalytic</note>
    </ligand>
</feature>
<evidence type="ECO:0000256" key="1">
    <source>
        <dbReference type="ARBA" id="ARBA00007879"/>
    </source>
</evidence>
<feature type="compositionally biased region" description="Basic and acidic residues" evidence="7">
    <location>
        <begin position="61"/>
        <end position="74"/>
    </location>
</feature>
<evidence type="ECO:0000259" key="8">
    <source>
        <dbReference type="PROSITE" id="PS51471"/>
    </source>
</evidence>
<dbReference type="EMBL" id="CAMAPE010000045">
    <property type="protein sequence ID" value="CAH9103193.1"/>
    <property type="molecule type" value="Genomic_DNA"/>
</dbReference>
<keyword evidence="4" id="KW-0560">Oxidoreductase</keyword>
<dbReference type="GO" id="GO:0035515">
    <property type="term" value="F:oxidative RNA demethylase activity"/>
    <property type="evidence" value="ECO:0007669"/>
    <property type="project" value="TreeGrafter"/>
</dbReference>
<gene>
    <name evidence="9" type="ORF">CEURO_LOCUS16028</name>
</gene>
<feature type="domain" description="Fe2OG dioxygenase" evidence="8">
    <location>
        <begin position="319"/>
        <end position="430"/>
    </location>
</feature>